<feature type="compositionally biased region" description="Basic and acidic residues" evidence="1">
    <location>
        <begin position="16"/>
        <end position="33"/>
    </location>
</feature>
<reference evidence="2" key="1">
    <citation type="submission" date="2021-12" db="EMBL/GenBank/DDBJ databases">
        <authorList>
            <person name="Zaccaron A."/>
            <person name="Stergiopoulos I."/>
        </authorList>
    </citation>
    <scope>NUCLEOTIDE SEQUENCE</scope>
    <source>
        <strain evidence="2">Race5_Kim</strain>
    </source>
</reference>
<feature type="region of interest" description="Disordered" evidence="1">
    <location>
        <begin position="104"/>
        <end position="140"/>
    </location>
</feature>
<gene>
    <name evidence="2" type="ORF">CLAFUR5_04747</name>
</gene>
<feature type="region of interest" description="Disordered" evidence="1">
    <location>
        <begin position="1"/>
        <end position="50"/>
    </location>
</feature>
<proteinExistence type="predicted"/>
<dbReference type="KEGG" id="ffu:CLAFUR5_04747"/>
<dbReference type="RefSeq" id="XP_047760429.1">
    <property type="nucleotide sequence ID" value="XM_047903895.1"/>
</dbReference>
<accession>A0A9Q8P7H7</accession>
<evidence type="ECO:0000313" key="2">
    <source>
        <dbReference type="EMBL" id="UJO16063.1"/>
    </source>
</evidence>
<name>A0A9Q8P7H7_PASFU</name>
<dbReference type="GeneID" id="71984625"/>
<reference evidence="2" key="2">
    <citation type="journal article" date="2022" name="Microb. Genom.">
        <title>A chromosome-scale genome assembly of the tomato pathogen Cladosporium fulvum reveals a compartmentalized genome architecture and the presence of a dispensable chromosome.</title>
        <authorList>
            <person name="Zaccaron A.Z."/>
            <person name="Chen L.H."/>
            <person name="Samaras A."/>
            <person name="Stergiopoulos I."/>
        </authorList>
    </citation>
    <scope>NUCLEOTIDE SEQUENCE</scope>
    <source>
        <strain evidence="2">Race5_Kim</strain>
    </source>
</reference>
<sequence length="155" mass="17283">MAKYASAWGQSMPVGRRRESMRRPVDVPAHEDFTSTAPGKQSFKDFNTTPWGNPNIFNPITIDLHDRIFSRAAARPTVPDPLMQQSAPMEWDTVWGSSLQREAYPASNETEFLPEPSRLSSGASPPGPADSERVAEMPYTGVKRNYINPAAYELK</sequence>
<organism evidence="2 3">
    <name type="scientific">Passalora fulva</name>
    <name type="common">Tomato leaf mold</name>
    <name type="synonym">Cladosporium fulvum</name>
    <dbReference type="NCBI Taxonomy" id="5499"/>
    <lineage>
        <taxon>Eukaryota</taxon>
        <taxon>Fungi</taxon>
        <taxon>Dikarya</taxon>
        <taxon>Ascomycota</taxon>
        <taxon>Pezizomycotina</taxon>
        <taxon>Dothideomycetes</taxon>
        <taxon>Dothideomycetidae</taxon>
        <taxon>Mycosphaerellales</taxon>
        <taxon>Mycosphaerellaceae</taxon>
        <taxon>Fulvia</taxon>
    </lineage>
</organism>
<evidence type="ECO:0000256" key="1">
    <source>
        <dbReference type="SAM" id="MobiDB-lite"/>
    </source>
</evidence>
<keyword evidence="3" id="KW-1185">Reference proteome</keyword>
<dbReference type="Proteomes" id="UP000756132">
    <property type="component" value="Chromosome 4"/>
</dbReference>
<evidence type="ECO:0000313" key="3">
    <source>
        <dbReference type="Proteomes" id="UP000756132"/>
    </source>
</evidence>
<dbReference type="AlphaFoldDB" id="A0A9Q8P7H7"/>
<protein>
    <submittedName>
        <fullName evidence="2">Uncharacterized protein</fullName>
    </submittedName>
</protein>
<dbReference type="EMBL" id="CP090166">
    <property type="protein sequence ID" value="UJO16063.1"/>
    <property type="molecule type" value="Genomic_DNA"/>
</dbReference>
<feature type="compositionally biased region" description="Polar residues" evidence="1">
    <location>
        <begin position="34"/>
        <end position="50"/>
    </location>
</feature>